<dbReference type="PIRSF" id="PIRSF019574">
    <property type="entry name" value="Periplasmic_polyamine_BP"/>
    <property type="match status" value="1"/>
</dbReference>
<dbReference type="GO" id="GO:0042597">
    <property type="term" value="C:periplasmic space"/>
    <property type="evidence" value="ECO:0007669"/>
    <property type="project" value="UniProtKB-SubCell"/>
</dbReference>
<evidence type="ECO:0000313" key="7">
    <source>
        <dbReference type="EMBL" id="REF89295.1"/>
    </source>
</evidence>
<dbReference type="GO" id="GO:0015846">
    <property type="term" value="P:polyamine transport"/>
    <property type="evidence" value="ECO:0007669"/>
    <property type="project" value="InterPro"/>
</dbReference>
<dbReference type="Proteomes" id="UP000256900">
    <property type="component" value="Unassembled WGS sequence"/>
</dbReference>
<dbReference type="InterPro" id="IPR001188">
    <property type="entry name" value="Sperm_putr-bd"/>
</dbReference>
<dbReference type="PANTHER" id="PTHR30222">
    <property type="entry name" value="SPERMIDINE/PUTRESCINE-BINDING PERIPLASMIC PROTEIN"/>
    <property type="match status" value="1"/>
</dbReference>
<dbReference type="RefSeq" id="WP_115835086.1">
    <property type="nucleotide sequence ID" value="NZ_CP025086.1"/>
</dbReference>
<comment type="function">
    <text evidence="5">Required for the activity of the bacterial periplasmic transport system of putrescine.</text>
</comment>
<proteinExistence type="inferred from homology"/>
<dbReference type="InterPro" id="IPR006059">
    <property type="entry name" value="SBP"/>
</dbReference>
<evidence type="ECO:0000313" key="8">
    <source>
        <dbReference type="Proteomes" id="UP000256900"/>
    </source>
</evidence>
<accession>A0A3D9Z392</accession>
<gene>
    <name evidence="7" type="ORF">DES32_0514</name>
</gene>
<protein>
    <recommendedName>
        <fullName evidence="5">Putrescine-binding periplasmic protein</fullName>
    </recommendedName>
</protein>
<evidence type="ECO:0000256" key="2">
    <source>
        <dbReference type="ARBA" id="ARBA00022448"/>
    </source>
</evidence>
<dbReference type="SUPFAM" id="SSF53850">
    <property type="entry name" value="Periplasmic binding protein-like II"/>
    <property type="match status" value="1"/>
</dbReference>
<evidence type="ECO:0000256" key="6">
    <source>
        <dbReference type="SAM" id="SignalP"/>
    </source>
</evidence>
<dbReference type="Gene3D" id="3.40.190.10">
    <property type="entry name" value="Periplasmic binding protein-like II"/>
    <property type="match status" value="2"/>
</dbReference>
<name>A0A3D9Z392_9HYPH</name>
<dbReference type="EMBL" id="QUMO01000001">
    <property type="protein sequence ID" value="REF89295.1"/>
    <property type="molecule type" value="Genomic_DNA"/>
</dbReference>
<organism evidence="7 8">
    <name type="scientific">Methylovirgula ligni</name>
    <dbReference type="NCBI Taxonomy" id="569860"/>
    <lineage>
        <taxon>Bacteria</taxon>
        <taxon>Pseudomonadati</taxon>
        <taxon>Pseudomonadota</taxon>
        <taxon>Alphaproteobacteria</taxon>
        <taxon>Hyphomicrobiales</taxon>
        <taxon>Beijerinckiaceae</taxon>
        <taxon>Methylovirgula</taxon>
    </lineage>
</organism>
<comment type="similarity">
    <text evidence="5">Belongs to the bacterial solute-binding protein PotD/PotF family.</text>
</comment>
<dbReference type="Pfam" id="PF13416">
    <property type="entry name" value="SBP_bac_8"/>
    <property type="match status" value="1"/>
</dbReference>
<evidence type="ECO:0000256" key="3">
    <source>
        <dbReference type="ARBA" id="ARBA00022729"/>
    </source>
</evidence>
<evidence type="ECO:0000256" key="5">
    <source>
        <dbReference type="PIRNR" id="PIRNR019574"/>
    </source>
</evidence>
<dbReference type="OrthoDB" id="9769319at2"/>
<sequence>MTLRLACLLLSLMLLAGAEPAHAGGQVNILGWPDYIDAQVLEDFTKETGIKVVYDTFSSEAALESRLNDSNADYDVVMPTAPLLHRLIEAGLLQKLDKARLQNAKNLWPEIMAQLARDDPGNDHAVNYMWFTAGIAYDADKARERLGDAPPDSWDLVFQPDNLAKFADCGVDVLDDPHTMFALALIYLKRNPATRNLNDLRRAADLLAGLHRNITRFTSTDYVNALGNGDICLAVGWSGDASQARRGADEEDNGTEIGDVTPKEGSVLGLDNLAIPASAPHPAAAYTLIDYLMRPEIAARNSEATGFASGILAAKPLLSKELANDKAVYPDADTMTRLYALTNPDPMVERYITHAWTLIKAAK</sequence>
<feature type="chain" id="PRO_5017831433" description="Putrescine-binding periplasmic protein" evidence="6">
    <location>
        <begin position="24"/>
        <end position="363"/>
    </location>
</feature>
<keyword evidence="8" id="KW-1185">Reference proteome</keyword>
<reference evidence="7 8" key="1">
    <citation type="submission" date="2018-08" db="EMBL/GenBank/DDBJ databases">
        <title>Genomic Encyclopedia of Type Strains, Phase IV (KMG-IV): sequencing the most valuable type-strain genomes for metagenomic binning, comparative biology and taxonomic classification.</title>
        <authorList>
            <person name="Goeker M."/>
        </authorList>
    </citation>
    <scope>NUCLEOTIDE SEQUENCE [LARGE SCALE GENOMIC DNA]</scope>
    <source>
        <strain evidence="7 8">BW863</strain>
    </source>
</reference>
<dbReference type="PRINTS" id="PR00909">
    <property type="entry name" value="SPERMDNBNDNG"/>
</dbReference>
<dbReference type="AlphaFoldDB" id="A0A3D9Z392"/>
<keyword evidence="3 6" id="KW-0732">Signal</keyword>
<comment type="subcellular location">
    <subcellularLocation>
        <location evidence="1 5">Periplasm</location>
    </subcellularLocation>
</comment>
<dbReference type="GO" id="GO:0019808">
    <property type="term" value="F:polyamine binding"/>
    <property type="evidence" value="ECO:0007669"/>
    <property type="project" value="InterPro"/>
</dbReference>
<comment type="caution">
    <text evidence="7">The sequence shown here is derived from an EMBL/GenBank/DDBJ whole genome shotgun (WGS) entry which is preliminary data.</text>
</comment>
<keyword evidence="4 5" id="KW-0574">Periplasm</keyword>
<evidence type="ECO:0000256" key="4">
    <source>
        <dbReference type="ARBA" id="ARBA00022764"/>
    </source>
</evidence>
<keyword evidence="2 5" id="KW-0813">Transport</keyword>
<dbReference type="PANTHER" id="PTHR30222:SF12">
    <property type="entry name" value="NORSPERMIDINE SENSOR"/>
    <property type="match status" value="1"/>
</dbReference>
<evidence type="ECO:0000256" key="1">
    <source>
        <dbReference type="ARBA" id="ARBA00004418"/>
    </source>
</evidence>
<feature type="signal peptide" evidence="6">
    <location>
        <begin position="1"/>
        <end position="23"/>
    </location>
</feature>